<dbReference type="EMBL" id="ADKM02000080">
    <property type="protein sequence ID" value="EGC03024.1"/>
    <property type="molecule type" value="Genomic_DNA"/>
</dbReference>
<keyword evidence="2" id="KW-1185">Reference proteome</keyword>
<evidence type="ECO:0000313" key="1">
    <source>
        <dbReference type="EMBL" id="EGC03024.1"/>
    </source>
</evidence>
<comment type="caution">
    <text evidence="1">The sequence shown here is derived from an EMBL/GenBank/DDBJ whole genome shotgun (WGS) entry which is preliminary data.</text>
</comment>
<dbReference type="Proteomes" id="UP000004259">
    <property type="component" value="Unassembled WGS sequence"/>
</dbReference>
<sequence>MTSDGTHTLAINGTAADIHITRVSTGEYYIEKVILTILRMGA</sequence>
<reference evidence="1 2" key="1">
    <citation type="submission" date="2011-02" db="EMBL/GenBank/DDBJ databases">
        <authorList>
            <person name="Nelson K.E."/>
            <person name="Sutton G."/>
            <person name="Torralba M."/>
            <person name="Durkin S."/>
            <person name="Harkins D."/>
            <person name="Montgomery R."/>
            <person name="Ziemer C."/>
            <person name="Klaassens E."/>
            <person name="Ocuiv P."/>
            <person name="Morrison M."/>
        </authorList>
    </citation>
    <scope>NUCLEOTIDE SEQUENCE [LARGE SCALE GENOMIC DNA]</scope>
    <source>
        <strain evidence="1 2">8</strain>
    </source>
</reference>
<proteinExistence type="predicted"/>
<dbReference type="AlphaFoldDB" id="E9SCI8"/>
<name>E9SCI8_RUMAL</name>
<dbReference type="RefSeq" id="WP_002849705.1">
    <property type="nucleotide sequence ID" value="NZ_ADKM02000080.1"/>
</dbReference>
<gene>
    <name evidence="1" type="ORF">CUS_5901</name>
</gene>
<evidence type="ECO:0000313" key="2">
    <source>
        <dbReference type="Proteomes" id="UP000004259"/>
    </source>
</evidence>
<accession>E9SCI8</accession>
<organism evidence="1 2">
    <name type="scientific">Ruminococcus albus 8</name>
    <dbReference type="NCBI Taxonomy" id="246199"/>
    <lineage>
        <taxon>Bacteria</taxon>
        <taxon>Bacillati</taxon>
        <taxon>Bacillota</taxon>
        <taxon>Clostridia</taxon>
        <taxon>Eubacteriales</taxon>
        <taxon>Oscillospiraceae</taxon>
        <taxon>Ruminococcus</taxon>
    </lineage>
</organism>
<protein>
    <submittedName>
        <fullName evidence="1">Uncharacterized protein</fullName>
    </submittedName>
</protein>